<evidence type="ECO:0000313" key="3">
    <source>
        <dbReference type="Proteomes" id="UP000001568"/>
    </source>
</evidence>
<dbReference type="OrthoDB" id="495776at2759"/>
<dbReference type="KEGG" id="olu:OSTLU_93770"/>
<dbReference type="GO" id="GO:0006412">
    <property type="term" value="P:translation"/>
    <property type="evidence" value="ECO:0007669"/>
    <property type="project" value="InterPro"/>
</dbReference>
<dbReference type="RefSeq" id="XP_001421707.1">
    <property type="nucleotide sequence ID" value="XM_001421670.1"/>
</dbReference>
<dbReference type="Pfam" id="PF01250">
    <property type="entry name" value="Ribosomal_S6"/>
    <property type="match status" value="1"/>
</dbReference>
<evidence type="ECO:0000256" key="1">
    <source>
        <dbReference type="ARBA" id="ARBA00009512"/>
    </source>
</evidence>
<dbReference type="InterPro" id="IPR000529">
    <property type="entry name" value="Ribosomal_bS6"/>
</dbReference>
<name>A4S862_OSTLU</name>
<dbReference type="EMBL" id="CP000595">
    <property type="protein sequence ID" value="ABP00001.1"/>
    <property type="molecule type" value="Genomic_DNA"/>
</dbReference>
<dbReference type="GeneID" id="5005609"/>
<dbReference type="Gene3D" id="3.30.70.60">
    <property type="match status" value="1"/>
</dbReference>
<dbReference type="GO" id="GO:0019843">
    <property type="term" value="F:rRNA binding"/>
    <property type="evidence" value="ECO:0007669"/>
    <property type="project" value="InterPro"/>
</dbReference>
<dbReference type="GO" id="GO:0005840">
    <property type="term" value="C:ribosome"/>
    <property type="evidence" value="ECO:0007669"/>
    <property type="project" value="UniProtKB-KW"/>
</dbReference>
<dbReference type="HOGENOM" id="CLU_1791792_0_0_1"/>
<protein>
    <submittedName>
        <fullName evidence="2">Plastid ribosomal protein S6 small ribosomal subunit</fullName>
    </submittedName>
</protein>
<gene>
    <name evidence="2" type="primary">PRPS6</name>
    <name evidence="2" type="ORF">OSTLU_93770</name>
</gene>
<keyword evidence="3" id="KW-1185">Reference proteome</keyword>
<reference evidence="2 3" key="1">
    <citation type="journal article" date="2007" name="Proc. Natl. Acad. Sci. U.S.A.">
        <title>The tiny eukaryote Ostreococcus provides genomic insights into the paradox of plankton speciation.</title>
        <authorList>
            <person name="Palenik B."/>
            <person name="Grimwood J."/>
            <person name="Aerts A."/>
            <person name="Rouze P."/>
            <person name="Salamov A."/>
            <person name="Putnam N."/>
            <person name="Dupont C."/>
            <person name="Jorgensen R."/>
            <person name="Derelle E."/>
            <person name="Rombauts S."/>
            <person name="Zhou K."/>
            <person name="Otillar R."/>
            <person name="Merchant S.S."/>
            <person name="Podell S."/>
            <person name="Gaasterland T."/>
            <person name="Napoli C."/>
            <person name="Gendler K."/>
            <person name="Manuell A."/>
            <person name="Tai V."/>
            <person name="Vallon O."/>
            <person name="Piganeau G."/>
            <person name="Jancek S."/>
            <person name="Heijde M."/>
            <person name="Jabbari K."/>
            <person name="Bowler C."/>
            <person name="Lohr M."/>
            <person name="Robbens S."/>
            <person name="Werner G."/>
            <person name="Dubchak I."/>
            <person name="Pazour G.J."/>
            <person name="Ren Q."/>
            <person name="Paulsen I."/>
            <person name="Delwiche C."/>
            <person name="Schmutz J."/>
            <person name="Rokhsar D."/>
            <person name="Van de Peer Y."/>
            <person name="Moreau H."/>
            <person name="Grigoriev I.V."/>
        </authorList>
    </citation>
    <scope>NUCLEOTIDE SEQUENCE [LARGE SCALE GENOMIC DNA]</scope>
    <source>
        <strain evidence="2 3">CCE9901</strain>
    </source>
</reference>
<comment type="similarity">
    <text evidence="1">Belongs to the bacterial ribosomal protein bS6 family.</text>
</comment>
<dbReference type="Gramene" id="ABP00001">
    <property type="protein sequence ID" value="ABP00001"/>
    <property type="gene ID" value="OSTLU_93770"/>
</dbReference>
<sequence length="136" mass="15021">MRVCECTVTSGVRAPTRVTSTTRRGECQKTRAVAKKNEPNSYEGVMLLRPDCDDATRATTMDDFKAMFGEGLVAWEQTEHGLKPNSYEIKGYPDAYQVVVNFTCAPAVFKAASEELARPAVGSEEVVLRTMFMKTA</sequence>
<keyword evidence="2" id="KW-0687">Ribonucleoprotein</keyword>
<dbReference type="InterPro" id="IPR014717">
    <property type="entry name" value="Transl_elong_EF1B/ribsomal_bS6"/>
</dbReference>
<accession>A4S862</accession>
<dbReference type="GO" id="GO:0003735">
    <property type="term" value="F:structural constituent of ribosome"/>
    <property type="evidence" value="ECO:0007669"/>
    <property type="project" value="InterPro"/>
</dbReference>
<organism evidence="2 3">
    <name type="scientific">Ostreococcus lucimarinus (strain CCE9901)</name>
    <dbReference type="NCBI Taxonomy" id="436017"/>
    <lineage>
        <taxon>Eukaryota</taxon>
        <taxon>Viridiplantae</taxon>
        <taxon>Chlorophyta</taxon>
        <taxon>Mamiellophyceae</taxon>
        <taxon>Mamiellales</taxon>
        <taxon>Bathycoccaceae</taxon>
        <taxon>Ostreococcus</taxon>
    </lineage>
</organism>
<dbReference type="AlphaFoldDB" id="A4S862"/>
<dbReference type="SUPFAM" id="SSF54995">
    <property type="entry name" value="Ribosomal protein S6"/>
    <property type="match status" value="1"/>
</dbReference>
<dbReference type="InterPro" id="IPR035980">
    <property type="entry name" value="Ribosomal_bS6_sf"/>
</dbReference>
<dbReference type="Proteomes" id="UP000001568">
    <property type="component" value="Chromosome 15"/>
</dbReference>
<evidence type="ECO:0000313" key="2">
    <source>
        <dbReference type="EMBL" id="ABP00001.1"/>
    </source>
</evidence>
<dbReference type="OMA" id="FADSHQY"/>
<proteinExistence type="inferred from homology"/>
<keyword evidence="2" id="KW-0689">Ribosomal protein</keyword>